<sequence>MLCAKDKRQYMKEVTALLACYAAG</sequence>
<dbReference type="EMBL" id="GGEC01066292">
    <property type="protein sequence ID" value="MBX46776.1"/>
    <property type="molecule type" value="Transcribed_RNA"/>
</dbReference>
<dbReference type="AlphaFoldDB" id="A0A2P2NW86"/>
<evidence type="ECO:0000313" key="1">
    <source>
        <dbReference type="EMBL" id="MBX46776.1"/>
    </source>
</evidence>
<protein>
    <submittedName>
        <fullName evidence="1">Uncharacterized protein</fullName>
    </submittedName>
</protein>
<accession>A0A2P2NW86</accession>
<name>A0A2P2NW86_RHIMU</name>
<organism evidence="1">
    <name type="scientific">Rhizophora mucronata</name>
    <name type="common">Asiatic mangrove</name>
    <dbReference type="NCBI Taxonomy" id="61149"/>
    <lineage>
        <taxon>Eukaryota</taxon>
        <taxon>Viridiplantae</taxon>
        <taxon>Streptophyta</taxon>
        <taxon>Embryophyta</taxon>
        <taxon>Tracheophyta</taxon>
        <taxon>Spermatophyta</taxon>
        <taxon>Magnoliopsida</taxon>
        <taxon>eudicotyledons</taxon>
        <taxon>Gunneridae</taxon>
        <taxon>Pentapetalae</taxon>
        <taxon>rosids</taxon>
        <taxon>fabids</taxon>
        <taxon>Malpighiales</taxon>
        <taxon>Rhizophoraceae</taxon>
        <taxon>Rhizophora</taxon>
    </lineage>
</organism>
<proteinExistence type="predicted"/>
<reference evidence="1" key="1">
    <citation type="submission" date="2018-02" db="EMBL/GenBank/DDBJ databases">
        <title>Rhizophora mucronata_Transcriptome.</title>
        <authorList>
            <person name="Meera S.P."/>
            <person name="Sreeshan A."/>
            <person name="Augustine A."/>
        </authorList>
    </citation>
    <scope>NUCLEOTIDE SEQUENCE</scope>
    <source>
        <tissue evidence="1">Leaf</tissue>
    </source>
</reference>